<dbReference type="AlphaFoldDB" id="A0A382ZP43"/>
<accession>A0A382ZP43</accession>
<organism evidence="1">
    <name type="scientific">marine metagenome</name>
    <dbReference type="NCBI Taxonomy" id="408172"/>
    <lineage>
        <taxon>unclassified sequences</taxon>
        <taxon>metagenomes</taxon>
        <taxon>ecological metagenomes</taxon>
    </lineage>
</organism>
<gene>
    <name evidence="1" type="ORF">METZ01_LOCUS450098</name>
</gene>
<name>A0A382ZP43_9ZZZZ</name>
<reference evidence="1" key="1">
    <citation type="submission" date="2018-05" db="EMBL/GenBank/DDBJ databases">
        <authorList>
            <person name="Lanie J.A."/>
            <person name="Ng W.-L."/>
            <person name="Kazmierczak K.M."/>
            <person name="Andrzejewski T.M."/>
            <person name="Davidsen T.M."/>
            <person name="Wayne K.J."/>
            <person name="Tettelin H."/>
            <person name="Glass J.I."/>
            <person name="Rusch D."/>
            <person name="Podicherti R."/>
            <person name="Tsui H.-C.T."/>
            <person name="Winkler M.E."/>
        </authorList>
    </citation>
    <scope>NUCLEOTIDE SEQUENCE</scope>
</reference>
<protein>
    <submittedName>
        <fullName evidence="1">Uncharacterized protein</fullName>
    </submittedName>
</protein>
<feature type="non-terminal residue" evidence="1">
    <location>
        <position position="256"/>
    </location>
</feature>
<proteinExistence type="predicted"/>
<sequence>LNGSIIPYIAWAEFNNDPENYEYNPQFNITTIASTTLDVIYTAANVEFSNQSVIEHADNFDIELLFMDENDENPVKLNIDNWGNAGVRDYLLYDGDEPNTDLYIHDYSTWRGENSNGKSFNFQTYSTRINNSLEDYVNEGFPYPEVLLDDGAGLRSRLEFKNRSDNSIHTYYLGTNNPDELTTFNSDIYINPHDDGNFTPLVHGVAYDIGYIIYDASGNENDRRTNWITNATYDTVGPDVVVGYGPLYNSIVNVGG</sequence>
<dbReference type="EMBL" id="UINC01185506">
    <property type="protein sequence ID" value="SVD97244.1"/>
    <property type="molecule type" value="Genomic_DNA"/>
</dbReference>
<evidence type="ECO:0000313" key="1">
    <source>
        <dbReference type="EMBL" id="SVD97244.1"/>
    </source>
</evidence>
<feature type="non-terminal residue" evidence="1">
    <location>
        <position position="1"/>
    </location>
</feature>